<feature type="transmembrane region" description="Helical" evidence="1">
    <location>
        <begin position="177"/>
        <end position="199"/>
    </location>
</feature>
<feature type="transmembrane region" description="Helical" evidence="1">
    <location>
        <begin position="86"/>
        <end position="103"/>
    </location>
</feature>
<feature type="transmembrane region" description="Helical" evidence="1">
    <location>
        <begin position="325"/>
        <end position="342"/>
    </location>
</feature>
<evidence type="ECO:0000313" key="2">
    <source>
        <dbReference type="EMBL" id="ROH95716.1"/>
    </source>
</evidence>
<feature type="transmembrane region" description="Helical" evidence="1">
    <location>
        <begin position="115"/>
        <end position="134"/>
    </location>
</feature>
<feature type="transmembrane region" description="Helical" evidence="1">
    <location>
        <begin position="354"/>
        <end position="372"/>
    </location>
</feature>
<dbReference type="Proteomes" id="UP000269375">
    <property type="component" value="Unassembled WGS sequence"/>
</dbReference>
<proteinExistence type="predicted"/>
<feature type="transmembrane region" description="Helical" evidence="1">
    <location>
        <begin position="61"/>
        <end position="81"/>
    </location>
</feature>
<dbReference type="Proteomes" id="UP000295709">
    <property type="component" value="Unassembled WGS sequence"/>
</dbReference>
<accession>A0A3N0VSC5</accession>
<organism evidence="2 4">
    <name type="scientific">Chryseobacterium daecheongense</name>
    <dbReference type="NCBI Taxonomy" id="192389"/>
    <lineage>
        <taxon>Bacteria</taxon>
        <taxon>Pseudomonadati</taxon>
        <taxon>Bacteroidota</taxon>
        <taxon>Flavobacteriia</taxon>
        <taxon>Flavobacteriales</taxon>
        <taxon>Weeksellaceae</taxon>
        <taxon>Chryseobacterium group</taxon>
        <taxon>Chryseobacterium</taxon>
    </lineage>
</organism>
<dbReference type="AlphaFoldDB" id="A0A3N0VSC5"/>
<sequence>MKRSLLITIVLFFGMCLIYIMAVLLKTENYFTYILDDAYIHLAMAKNVVFHKVWGVTNYNFSSSSSSPVFTLLLSGLISIFGNQELIPLIFNFFCSFFIAYFLDKYYSGFFSENISIVTASVFTLLFVSVHLLVFSGMEHVLHVLLIVINVFYFERWKKSGFKDFYYSVGFYGPLALLGLVRFESMFYFLGVAFVFFLLKKFKEGIKVLFFGFTPILIFGYFTYSETGYFFPNSVLLKGTKLDLYGNYLLQLENILRKVLLNKYFYLACFFPLLFVGFFLFKDYRKKIHFQKLLLSNFLFIVFTVTLLIHGVFGQFTDFFRYEGYILVVFVMAGVPKMKTFFVNKNYLLKENRVLSLLVLCLFTLMIYRMNLVNTLIITGSQNIYEQQIQSTRFLKKYYNNSRVIANDIGAICYFTDIHLLDIAGLGSKEIIPFRMKIKGLDSNFEKFLTDYSIRNHFQLAIVYEEWLKGYTPKSWKKIAVLKIKGTNAVLGKDHLSIYAVNPQLSSSLKENIKSFHWNKNVDVRIIK</sequence>
<comment type="caution">
    <text evidence="2">The sequence shown here is derived from an EMBL/GenBank/DDBJ whole genome shotgun (WGS) entry which is preliminary data.</text>
</comment>
<evidence type="ECO:0008006" key="6">
    <source>
        <dbReference type="Google" id="ProtNLM"/>
    </source>
</evidence>
<dbReference type="EMBL" id="RJTX01000004">
    <property type="protein sequence ID" value="ROH95716.1"/>
    <property type="molecule type" value="Genomic_DNA"/>
</dbReference>
<protein>
    <recommendedName>
        <fullName evidence="6">Glycosyltransferase RgtA/B/C/D-like domain-containing protein</fullName>
    </recommendedName>
</protein>
<keyword evidence="1" id="KW-0472">Membrane</keyword>
<feature type="transmembrane region" description="Helical" evidence="1">
    <location>
        <begin position="293"/>
        <end position="313"/>
    </location>
</feature>
<gene>
    <name evidence="3" type="ORF">BCF50_3041</name>
    <name evidence="2" type="ORF">EGI05_14390</name>
</gene>
<reference evidence="2 4" key="1">
    <citation type="submission" date="2018-11" db="EMBL/GenBank/DDBJ databases">
        <title>Proposal to divide the Flavobacteriaceae and reorganize its genera based on Amino Acid Identity values calculated from whole genome sequences.</title>
        <authorList>
            <person name="Nicholson A.C."/>
            <person name="Gulvik C.A."/>
            <person name="Whitney A.M."/>
            <person name="Humrighouse B.W."/>
            <person name="Bell M."/>
            <person name="Holmes B."/>
            <person name="Steigerwalt A."/>
            <person name="Villarma A."/>
            <person name="Sheth M."/>
            <person name="Batra D."/>
            <person name="Pryor J."/>
            <person name="Bernardet J.-F."/>
            <person name="Hugo C."/>
            <person name="Kampfer P."/>
            <person name="Newman J."/>
            <person name="Mcquiston J.R."/>
        </authorList>
    </citation>
    <scope>NUCLEOTIDE SEQUENCE [LARGE SCALE GENOMIC DNA]</scope>
    <source>
        <strain evidence="2 4">DSM 15235</strain>
    </source>
</reference>
<evidence type="ECO:0000256" key="1">
    <source>
        <dbReference type="SAM" id="Phobius"/>
    </source>
</evidence>
<evidence type="ECO:0000313" key="3">
    <source>
        <dbReference type="EMBL" id="TDX91899.1"/>
    </source>
</evidence>
<evidence type="ECO:0000313" key="4">
    <source>
        <dbReference type="Proteomes" id="UP000269375"/>
    </source>
</evidence>
<feature type="transmembrane region" description="Helical" evidence="1">
    <location>
        <begin position="141"/>
        <end position="157"/>
    </location>
</feature>
<dbReference type="EMBL" id="SOQW01000003">
    <property type="protein sequence ID" value="TDX91899.1"/>
    <property type="molecule type" value="Genomic_DNA"/>
</dbReference>
<name>A0A3N0VSC5_9FLAO</name>
<feature type="transmembrane region" description="Helical" evidence="1">
    <location>
        <begin position="5"/>
        <end position="25"/>
    </location>
</feature>
<evidence type="ECO:0000313" key="5">
    <source>
        <dbReference type="Proteomes" id="UP000295709"/>
    </source>
</evidence>
<keyword evidence="5" id="KW-1185">Reference proteome</keyword>
<reference evidence="3 5" key="2">
    <citation type="submission" date="2019-03" db="EMBL/GenBank/DDBJ databases">
        <title>Genomic Encyclopedia of Archaeal and Bacterial Type Strains, Phase II (KMG-II): from individual species to whole genera.</title>
        <authorList>
            <person name="Goeker M."/>
        </authorList>
    </citation>
    <scope>NUCLEOTIDE SEQUENCE [LARGE SCALE GENOMIC DNA]</scope>
    <source>
        <strain evidence="3 5">DSM 15235</strain>
    </source>
</reference>
<feature type="transmembrane region" description="Helical" evidence="1">
    <location>
        <begin position="206"/>
        <end position="224"/>
    </location>
</feature>
<keyword evidence="1" id="KW-1133">Transmembrane helix</keyword>
<feature type="transmembrane region" description="Helical" evidence="1">
    <location>
        <begin position="264"/>
        <end position="281"/>
    </location>
</feature>
<keyword evidence="1" id="KW-0812">Transmembrane</keyword>